<sequence>MSNKFFRILKLLYFNWRLLCKIFKLIVLLFIENNRAAKENVKIECLVRRGQHSFVLSYNRLIIIKIIGPPLL</sequence>
<dbReference type="EMBL" id="KI536799">
    <property type="protein sequence ID" value="ESR45224.1"/>
    <property type="molecule type" value="Genomic_DNA"/>
</dbReference>
<dbReference type="KEGG" id="cic:CICLE_v10003050mg"/>
<dbReference type="AlphaFoldDB" id="V4V0H5"/>
<evidence type="ECO:0000313" key="2">
    <source>
        <dbReference type="Proteomes" id="UP000030687"/>
    </source>
</evidence>
<keyword evidence="2" id="KW-1185">Reference proteome</keyword>
<reference evidence="1 2" key="1">
    <citation type="submission" date="2013-10" db="EMBL/GenBank/DDBJ databases">
        <authorList>
            <consortium name="International Citrus Genome Consortium"/>
            <person name="Jenkins J."/>
            <person name="Schmutz J."/>
            <person name="Prochnik S."/>
            <person name="Rokhsar D."/>
            <person name="Gmitter F."/>
            <person name="Ollitrault P."/>
            <person name="Machado M."/>
            <person name="Talon M."/>
            <person name="Wincker P."/>
            <person name="Jaillon O."/>
            <person name="Morgante M."/>
        </authorList>
    </citation>
    <scope>NUCLEOTIDE SEQUENCE</scope>
    <source>
        <strain evidence="2">cv. Clemenules</strain>
    </source>
</reference>
<dbReference type="InParanoid" id="V4V0H5"/>
<proteinExistence type="predicted"/>
<protein>
    <submittedName>
        <fullName evidence="1">Uncharacterized protein</fullName>
    </submittedName>
</protein>
<evidence type="ECO:0000313" key="1">
    <source>
        <dbReference type="EMBL" id="ESR45224.1"/>
    </source>
</evidence>
<organism evidence="1 2">
    <name type="scientific">Citrus clementina</name>
    <name type="common">Clementine</name>
    <name type="synonym">Citrus deliciosa x Citrus sinensis</name>
    <dbReference type="NCBI Taxonomy" id="85681"/>
    <lineage>
        <taxon>Eukaryota</taxon>
        <taxon>Viridiplantae</taxon>
        <taxon>Streptophyta</taxon>
        <taxon>Embryophyta</taxon>
        <taxon>Tracheophyta</taxon>
        <taxon>Spermatophyta</taxon>
        <taxon>Magnoliopsida</taxon>
        <taxon>eudicotyledons</taxon>
        <taxon>Gunneridae</taxon>
        <taxon>Pentapetalae</taxon>
        <taxon>rosids</taxon>
        <taxon>malvids</taxon>
        <taxon>Sapindales</taxon>
        <taxon>Rutaceae</taxon>
        <taxon>Aurantioideae</taxon>
        <taxon>Citrus</taxon>
    </lineage>
</organism>
<name>V4V0H5_CITCL</name>
<dbReference type="Gramene" id="ESR45224">
    <property type="protein sequence ID" value="ESR45224"/>
    <property type="gene ID" value="CICLE_v10003050mg"/>
</dbReference>
<dbReference type="Proteomes" id="UP000030687">
    <property type="component" value="Unassembled WGS sequence"/>
</dbReference>
<accession>V4V0H5</accession>
<gene>
    <name evidence="1" type="ORF">CICLE_v10003050mg</name>
</gene>